<evidence type="ECO:0000259" key="3">
    <source>
        <dbReference type="Pfam" id="PF18058"/>
    </source>
</evidence>
<keyword evidence="5" id="KW-1185">Reference proteome</keyword>
<gene>
    <name evidence="4" type="ORF">ACFSKK_13855</name>
</gene>
<evidence type="ECO:0000313" key="5">
    <source>
        <dbReference type="Proteomes" id="UP001597318"/>
    </source>
</evidence>
<evidence type="ECO:0000256" key="2">
    <source>
        <dbReference type="SAM" id="SignalP"/>
    </source>
</evidence>
<sequence length="317" mass="36685">MKKLLLKGVLIPSLLLTSNAVLIDSANAQVQTSSQVSFQQAYNLGELFSEKIFTYHQAVEAGDIEEINRLYDDFTSDLKKIEQTIGKVPGYQNRKNLQRFFVHPAKVDIERTIYEVSQYRLLNKITDKIEEHQLEDAESLMNTLDRLKKRAKEIKQVGGYKSLPRQIDKDLYLKETITQGHLVTAYTTEYKTIIDSGNLPLLNEAFLQLRSSMKQMDLLIGQIPNADTRKKLGEEIVRPAKLQLERTRYEISQYQLMKEIKNDLISNESKEQFDEQMAMLQRLKARTQEKNQSGFYEAVPAVEKELRKYEQTLLAAE</sequence>
<keyword evidence="1" id="KW-0175">Coiled coil</keyword>
<name>A0ABW5BYQ3_9BACI</name>
<dbReference type="Proteomes" id="UP001597318">
    <property type="component" value="Unassembled WGS sequence"/>
</dbReference>
<dbReference type="InterPro" id="IPR041378">
    <property type="entry name" value="S-layer_SbsC_C"/>
</dbReference>
<organism evidence="4 5">
    <name type="scientific">Metabacillus endolithicus</name>
    <dbReference type="NCBI Taxonomy" id="1535204"/>
    <lineage>
        <taxon>Bacteria</taxon>
        <taxon>Bacillati</taxon>
        <taxon>Bacillota</taxon>
        <taxon>Bacilli</taxon>
        <taxon>Bacillales</taxon>
        <taxon>Bacillaceae</taxon>
        <taxon>Metabacillus</taxon>
    </lineage>
</organism>
<feature type="chain" id="PRO_5046361943" description="SbsC C-terminal domain-containing protein" evidence="2">
    <location>
        <begin position="29"/>
        <end position="317"/>
    </location>
</feature>
<evidence type="ECO:0000313" key="4">
    <source>
        <dbReference type="EMBL" id="MFD2214769.1"/>
    </source>
</evidence>
<feature type="domain" description="SbsC C-terminal" evidence="3">
    <location>
        <begin position="27"/>
        <end position="106"/>
    </location>
</feature>
<feature type="coiled-coil region" evidence="1">
    <location>
        <begin position="130"/>
        <end position="157"/>
    </location>
</feature>
<accession>A0ABW5BYQ3</accession>
<evidence type="ECO:0000256" key="1">
    <source>
        <dbReference type="SAM" id="Coils"/>
    </source>
</evidence>
<proteinExistence type="predicted"/>
<protein>
    <recommendedName>
        <fullName evidence="3">SbsC C-terminal domain-containing protein</fullName>
    </recommendedName>
</protein>
<comment type="caution">
    <text evidence="4">The sequence shown here is derived from an EMBL/GenBank/DDBJ whole genome shotgun (WGS) entry which is preliminary data.</text>
</comment>
<dbReference type="RefSeq" id="WP_247346197.1">
    <property type="nucleotide sequence ID" value="NZ_CP095550.1"/>
</dbReference>
<dbReference type="Pfam" id="PF18058">
    <property type="entry name" value="SbsC_C"/>
    <property type="match status" value="1"/>
</dbReference>
<feature type="signal peptide" evidence="2">
    <location>
        <begin position="1"/>
        <end position="28"/>
    </location>
</feature>
<dbReference type="Gene3D" id="1.20.58.780">
    <property type="match status" value="1"/>
</dbReference>
<reference evidence="5" key="1">
    <citation type="journal article" date="2019" name="Int. J. Syst. Evol. Microbiol.">
        <title>The Global Catalogue of Microorganisms (GCM) 10K type strain sequencing project: providing services to taxonomists for standard genome sequencing and annotation.</title>
        <authorList>
            <consortium name="The Broad Institute Genomics Platform"/>
            <consortium name="The Broad Institute Genome Sequencing Center for Infectious Disease"/>
            <person name="Wu L."/>
            <person name="Ma J."/>
        </authorList>
    </citation>
    <scope>NUCLEOTIDE SEQUENCE [LARGE SCALE GENOMIC DNA]</scope>
    <source>
        <strain evidence="5">CGMCC 1.15474</strain>
    </source>
</reference>
<keyword evidence="2" id="KW-0732">Signal</keyword>
<dbReference type="EMBL" id="JBHUIK010000003">
    <property type="protein sequence ID" value="MFD2214769.1"/>
    <property type="molecule type" value="Genomic_DNA"/>
</dbReference>